<organism evidence="1 2">
    <name type="scientific">Ancylobacter polymorphus</name>
    <dbReference type="NCBI Taxonomy" id="223390"/>
    <lineage>
        <taxon>Bacteria</taxon>
        <taxon>Pseudomonadati</taxon>
        <taxon>Pseudomonadota</taxon>
        <taxon>Alphaproteobacteria</taxon>
        <taxon>Hyphomicrobiales</taxon>
        <taxon>Xanthobacteraceae</taxon>
        <taxon>Ancylobacter</taxon>
    </lineage>
</organism>
<accession>A0A9E7D4M3</accession>
<evidence type="ECO:0000313" key="1">
    <source>
        <dbReference type="EMBL" id="UOK70160.1"/>
    </source>
</evidence>
<dbReference type="RefSeq" id="WP_244376564.1">
    <property type="nucleotide sequence ID" value="NZ_CP083239.1"/>
</dbReference>
<sequence length="66" mass="7267">MATARVKVTLEVEVRSSWGNECRLEQVEKQATDDALGALRNGLRDRFTIIGAPEVICILVPTKGKL</sequence>
<dbReference type="Proteomes" id="UP000831684">
    <property type="component" value="Chromosome"/>
</dbReference>
<protein>
    <submittedName>
        <fullName evidence="1">Uncharacterized protein</fullName>
    </submittedName>
</protein>
<dbReference type="KEGG" id="apol:K9D25_15685"/>
<dbReference type="AlphaFoldDB" id="A0A9E7D4M3"/>
<proteinExistence type="predicted"/>
<evidence type="ECO:0000313" key="2">
    <source>
        <dbReference type="Proteomes" id="UP000831684"/>
    </source>
</evidence>
<gene>
    <name evidence="1" type="ORF">K9D25_15685</name>
</gene>
<reference evidence="1" key="1">
    <citation type="submission" date="2021-09" db="EMBL/GenBank/DDBJ databases">
        <title>Network and meta-omics reveal the key degrader and cooperation patterns in an efficient 1,4-dioxane-degrading microbial community.</title>
        <authorList>
            <person name="Dai C."/>
        </authorList>
    </citation>
    <scope>NUCLEOTIDE SEQUENCE</scope>
    <source>
        <strain evidence="1">ZM13</strain>
    </source>
</reference>
<dbReference type="EMBL" id="CP083239">
    <property type="protein sequence ID" value="UOK70160.1"/>
    <property type="molecule type" value="Genomic_DNA"/>
</dbReference>
<name>A0A9E7D4M3_9HYPH</name>